<dbReference type="HOGENOM" id="CLU_2158998_0_0_1"/>
<dbReference type="Proteomes" id="UP000009131">
    <property type="component" value="Unassembled WGS sequence"/>
</dbReference>
<reference evidence="1 2" key="1">
    <citation type="journal article" date="2011" name="J. Gen. Appl. Microbiol.">
        <title>Draft genome sequencing of the enigmatic basidiomycete Mixia osmundae.</title>
        <authorList>
            <person name="Nishida H."/>
            <person name="Nagatsuka Y."/>
            <person name="Sugiyama J."/>
        </authorList>
    </citation>
    <scope>NUCLEOTIDE SEQUENCE [LARGE SCALE GENOMIC DNA]</scope>
    <source>
        <strain evidence="2">CBS 9802 / IAM 14324 / JCM 22182 / KY 12970</strain>
    </source>
</reference>
<reference evidence="1 2" key="2">
    <citation type="journal article" date="2012" name="Open Biol.">
        <title>Characteristics of nucleosomes and linker DNA regions on the genome of the basidiomycete Mixia osmundae revealed by mono- and dinucleosome mapping.</title>
        <authorList>
            <person name="Nishida H."/>
            <person name="Kondo S."/>
            <person name="Matsumoto T."/>
            <person name="Suzuki Y."/>
            <person name="Yoshikawa H."/>
            <person name="Taylor T.D."/>
            <person name="Sugiyama J."/>
        </authorList>
    </citation>
    <scope>NUCLEOTIDE SEQUENCE [LARGE SCALE GENOMIC DNA]</scope>
    <source>
        <strain evidence="2">CBS 9802 / IAM 14324 / JCM 22182 / KY 12970</strain>
    </source>
</reference>
<proteinExistence type="predicted"/>
<accession>G7DUP8</accession>
<dbReference type="AlphaFoldDB" id="G7DUP8"/>
<evidence type="ECO:0000313" key="2">
    <source>
        <dbReference type="Proteomes" id="UP000009131"/>
    </source>
</evidence>
<keyword evidence="2" id="KW-1185">Reference proteome</keyword>
<gene>
    <name evidence="1" type="primary">Mo00957</name>
    <name evidence="1" type="ORF">E5Q_00957</name>
</gene>
<dbReference type="InParanoid" id="G7DUP8"/>
<protein>
    <submittedName>
        <fullName evidence="1">Uncharacterized protein</fullName>
    </submittedName>
</protein>
<sequence length="111" mass="12549">MSETRKLFSRRAARDLVVQAEQECAELPVEQTGQHEVEAQEGQAVLKIFFLQLRPRLLDVKAISKDRPGADIHPFHQLIVTQSCHCGNEQRINAVNDAPLELTESYAKEVL</sequence>
<comment type="caution">
    <text evidence="1">The sequence shown here is derived from an EMBL/GenBank/DDBJ whole genome shotgun (WGS) entry which is preliminary data.</text>
</comment>
<dbReference type="RefSeq" id="XP_014566035.1">
    <property type="nucleotide sequence ID" value="XM_014710549.1"/>
</dbReference>
<name>G7DUP8_MIXOS</name>
<dbReference type="EMBL" id="BABT02000032">
    <property type="protein sequence ID" value="GAA94308.1"/>
    <property type="molecule type" value="Genomic_DNA"/>
</dbReference>
<evidence type="ECO:0000313" key="1">
    <source>
        <dbReference type="EMBL" id="GAA94308.1"/>
    </source>
</evidence>
<organism evidence="1 2">
    <name type="scientific">Mixia osmundae (strain CBS 9802 / IAM 14324 / JCM 22182 / KY 12970)</name>
    <dbReference type="NCBI Taxonomy" id="764103"/>
    <lineage>
        <taxon>Eukaryota</taxon>
        <taxon>Fungi</taxon>
        <taxon>Dikarya</taxon>
        <taxon>Basidiomycota</taxon>
        <taxon>Pucciniomycotina</taxon>
        <taxon>Mixiomycetes</taxon>
        <taxon>Mixiales</taxon>
        <taxon>Mixiaceae</taxon>
        <taxon>Mixia</taxon>
    </lineage>
</organism>